<name>A0ABV5XU66_ARTRM</name>
<dbReference type="InterPro" id="IPR032466">
    <property type="entry name" value="Metal_Hydrolase"/>
</dbReference>
<accession>A0ABV5XU66</accession>
<dbReference type="Gene3D" id="3.20.20.140">
    <property type="entry name" value="Metal-dependent hydrolases"/>
    <property type="match status" value="1"/>
</dbReference>
<sequence length="287" mass="30889">MNIVDSHLHFWDPSVLDYPWLESAPRLNRAYVPTDLDTGSVGVGRIVFVEGDCSPQQSIAEVDWVSGMADVGPRLGGIVAFAPVESGLRLATHLGSLRQRPLVKGVRRLFQQESPSFITDQATVAGGRAVAESGLTFDACVRHDQLPALAAFARVLPELRIVLDHMGKPPISSGELSPWRANLKRLGALPNVFLKLSGAAPEADPDRDLRSQVMPFLATALETFGAERCMFGSDWPVSPAARSSDNGGDSYGEWADIVLNQALEGATAAELAAVAHDTATKFYQLDQ</sequence>
<protein>
    <submittedName>
        <fullName evidence="3">Amidohydrolase family protein</fullName>
    </submittedName>
</protein>
<dbReference type="InterPro" id="IPR006680">
    <property type="entry name" value="Amidohydro-rel"/>
</dbReference>
<dbReference type="EMBL" id="JBHMBC010000002">
    <property type="protein sequence ID" value="MFB9817956.1"/>
    <property type="molecule type" value="Genomic_DNA"/>
</dbReference>
<feature type="domain" description="Amidohydrolase-related" evidence="2">
    <location>
        <begin position="4"/>
        <end position="285"/>
    </location>
</feature>
<keyword evidence="4" id="KW-1185">Reference proteome</keyword>
<dbReference type="SUPFAM" id="SSF51556">
    <property type="entry name" value="Metallo-dependent hydrolases"/>
    <property type="match status" value="1"/>
</dbReference>
<evidence type="ECO:0000313" key="3">
    <source>
        <dbReference type="EMBL" id="MFB9817956.1"/>
    </source>
</evidence>
<evidence type="ECO:0000259" key="2">
    <source>
        <dbReference type="Pfam" id="PF04909"/>
    </source>
</evidence>
<dbReference type="Proteomes" id="UP001589702">
    <property type="component" value="Unassembled WGS sequence"/>
</dbReference>
<comment type="similarity">
    <text evidence="1">Belongs to the metallo-dependent hydrolases superfamily.</text>
</comment>
<evidence type="ECO:0000256" key="1">
    <source>
        <dbReference type="ARBA" id="ARBA00038310"/>
    </source>
</evidence>
<evidence type="ECO:0000313" key="4">
    <source>
        <dbReference type="Proteomes" id="UP001589702"/>
    </source>
</evidence>
<dbReference type="PANTHER" id="PTHR43569:SF2">
    <property type="entry name" value="AMIDOHYDROLASE-RELATED DOMAIN-CONTAINING PROTEIN"/>
    <property type="match status" value="1"/>
</dbReference>
<gene>
    <name evidence="3" type="ORF">ACFFP1_00400</name>
</gene>
<comment type="caution">
    <text evidence="3">The sequence shown here is derived from an EMBL/GenBank/DDBJ whole genome shotgun (WGS) entry which is preliminary data.</text>
</comment>
<dbReference type="PANTHER" id="PTHR43569">
    <property type="entry name" value="AMIDOHYDROLASE"/>
    <property type="match status" value="1"/>
</dbReference>
<organism evidence="3 4">
    <name type="scientific">Arthrobacter ramosus</name>
    <dbReference type="NCBI Taxonomy" id="1672"/>
    <lineage>
        <taxon>Bacteria</taxon>
        <taxon>Bacillati</taxon>
        <taxon>Actinomycetota</taxon>
        <taxon>Actinomycetes</taxon>
        <taxon>Micrococcales</taxon>
        <taxon>Micrococcaceae</taxon>
        <taxon>Arthrobacter</taxon>
    </lineage>
</organism>
<reference evidence="3 4" key="1">
    <citation type="submission" date="2024-09" db="EMBL/GenBank/DDBJ databases">
        <authorList>
            <person name="Sun Q."/>
            <person name="Mori K."/>
        </authorList>
    </citation>
    <scope>NUCLEOTIDE SEQUENCE [LARGE SCALE GENOMIC DNA]</scope>
    <source>
        <strain evidence="3 4">JCM 1334</strain>
    </source>
</reference>
<dbReference type="Pfam" id="PF04909">
    <property type="entry name" value="Amidohydro_2"/>
    <property type="match status" value="1"/>
</dbReference>
<dbReference type="RefSeq" id="WP_234753519.1">
    <property type="nucleotide sequence ID" value="NZ_BAAAWN010000001.1"/>
</dbReference>
<proteinExistence type="inferred from homology"/>
<dbReference type="InterPro" id="IPR052350">
    <property type="entry name" value="Metallo-dep_Lactonases"/>
</dbReference>